<sequence>MLVWLVGVLAAAPLLLNAQQIQVTFPTTRAVFQRNNANAATLRIAGFYTVPITRIEAKVTARDGQGTSTDWRVIEANPGKGVFTNDLPDIKGGWYNLEVRGMNNDQQVGYTIVERVGVGEVFVVSGQSNGQGIETQLKTAPTAGDDRVNYVSATSDKQDTADPGYPEFRQLNQDNINGQPFISPRGYGAWCWGLLGDRLVQRLGVPVLFMNTAWGGTSIGNWRETAAGGITYSIYVNGLPYPQGQPYANLRIALQFYTNLLGVRAVLWHQGEADTYLGTSTDEYVRSLRYVIDKSRQDIGKNLAWVVSRASYEKDGGIPGGKTRSEIINAQNQIIAQGGNVFAGPFTDNIQVPRSRAPYFDETHFDANGLVDLANAWSASLDDNFWNNSQPQAPGGLAGVSIDCAGNNSLGITVNGSYSSILWEGLNENGQVVSLDAGQRLVKGGSNIRYRAKLKDGLGNTSYSAAVRIAAPPAVALSGPATFCEGGTVSLSSSYNANIAWVNQQTNATVSTAQAFTTSTSGSFYVRYRDVSGCDFTSDVQTIRVNPLPAAPAITSDRPATFCQGESTALRTNTTDVQYNWSNGERNQTIEVRQSGNYFLTVTDQNGCTSTRSNGINVVVNNLPQTPVIQASGPTTFCADQRVTLTSTEENTYQWSNGQSSRSITVSQAGGYSLRTRNVFNCLSAPSNEITVNVNPLPDAPVISARGRTTFCDGNQVVLTAASPLNAIWSSGVTTQELTVKTSGTFTARVQDNNGCLSPFSNAIAVDVKPLPATPQLQQTGTYTIDVINNEPNTGYNWRYNTDSLTVKTPSVKANRSGNYSAQAYRVYASDLTCYSAYSSLLPFILIENNQGLSIYPNPSTDKKITIETLTDVKNANIRIYTLAGQEVQLYTVTDFSVRRPFDLSNLRSGFYIIQVQAAGFNVAKRVFLGF</sequence>
<evidence type="ECO:0000259" key="3">
    <source>
        <dbReference type="Pfam" id="PF03629"/>
    </source>
</evidence>
<dbReference type="InterPro" id="IPR026444">
    <property type="entry name" value="Secre_tail"/>
</dbReference>
<keyword evidence="6" id="KW-1185">Reference proteome</keyword>
<comment type="caution">
    <text evidence="5">The sequence shown here is derived from an EMBL/GenBank/DDBJ whole genome shotgun (WGS) entry which is preliminary data.</text>
</comment>
<dbReference type="Pfam" id="PF18962">
    <property type="entry name" value="Por_Secre_tail"/>
    <property type="match status" value="1"/>
</dbReference>
<evidence type="ECO:0000259" key="4">
    <source>
        <dbReference type="Pfam" id="PF18962"/>
    </source>
</evidence>
<name>A0A1S2VGD7_9BACT</name>
<dbReference type="Gene3D" id="3.40.50.1110">
    <property type="entry name" value="SGNH hydrolase"/>
    <property type="match status" value="1"/>
</dbReference>
<reference evidence="5 6" key="1">
    <citation type="submission" date="2016-10" db="EMBL/GenBank/DDBJ databases">
        <title>Arsenicibacter rosenii gen. nov., sp. nov., an efficient arsenic-methylating bacterium isolated from an arsenic-contaminated paddy soil.</title>
        <authorList>
            <person name="Huang K."/>
        </authorList>
    </citation>
    <scope>NUCLEOTIDE SEQUENCE [LARGE SCALE GENOMIC DNA]</scope>
    <source>
        <strain evidence="5 6">SM-1</strain>
    </source>
</reference>
<dbReference type="EMBL" id="MORL01000017">
    <property type="protein sequence ID" value="OIN56958.1"/>
    <property type="molecule type" value="Genomic_DNA"/>
</dbReference>
<dbReference type="Proteomes" id="UP000181790">
    <property type="component" value="Unassembled WGS sequence"/>
</dbReference>
<evidence type="ECO:0000313" key="6">
    <source>
        <dbReference type="Proteomes" id="UP000181790"/>
    </source>
</evidence>
<dbReference type="Pfam" id="PF03629">
    <property type="entry name" value="SASA"/>
    <property type="match status" value="1"/>
</dbReference>
<evidence type="ECO:0000256" key="2">
    <source>
        <dbReference type="SAM" id="SignalP"/>
    </source>
</evidence>
<keyword evidence="1" id="KW-0378">Hydrolase</keyword>
<gene>
    <name evidence="5" type="ORF">BLX24_22285</name>
</gene>
<dbReference type="OrthoDB" id="1488710at2"/>
<feature type="domain" description="Secretion system C-terminal sorting" evidence="4">
    <location>
        <begin position="855"/>
        <end position="927"/>
    </location>
</feature>
<evidence type="ECO:0000313" key="5">
    <source>
        <dbReference type="EMBL" id="OIN56958.1"/>
    </source>
</evidence>
<feature type="chain" id="PRO_5010309879" description="Secretion system C-terminal sorting domain-containing protein" evidence="2">
    <location>
        <begin position="19"/>
        <end position="931"/>
    </location>
</feature>
<evidence type="ECO:0000256" key="1">
    <source>
        <dbReference type="ARBA" id="ARBA00022801"/>
    </source>
</evidence>
<dbReference type="InterPro" id="IPR005181">
    <property type="entry name" value="SASA"/>
</dbReference>
<accession>A0A1S2VGD7</accession>
<feature type="domain" description="Sialate O-acetylesterase" evidence="3">
    <location>
        <begin position="120"/>
        <end position="332"/>
    </location>
</feature>
<proteinExistence type="predicted"/>
<dbReference type="GO" id="GO:0016788">
    <property type="term" value="F:hydrolase activity, acting on ester bonds"/>
    <property type="evidence" value="ECO:0007669"/>
    <property type="project" value="UniProtKB-ARBA"/>
</dbReference>
<dbReference type="SUPFAM" id="SSF52266">
    <property type="entry name" value="SGNH hydrolase"/>
    <property type="match status" value="1"/>
</dbReference>
<organism evidence="5 6">
    <name type="scientific">Arsenicibacter rosenii</name>
    <dbReference type="NCBI Taxonomy" id="1750698"/>
    <lineage>
        <taxon>Bacteria</taxon>
        <taxon>Pseudomonadati</taxon>
        <taxon>Bacteroidota</taxon>
        <taxon>Cytophagia</taxon>
        <taxon>Cytophagales</taxon>
        <taxon>Spirosomataceae</taxon>
        <taxon>Arsenicibacter</taxon>
    </lineage>
</organism>
<protein>
    <recommendedName>
        <fullName evidence="7">Secretion system C-terminal sorting domain-containing protein</fullName>
    </recommendedName>
</protein>
<keyword evidence="2" id="KW-0732">Signal</keyword>
<feature type="signal peptide" evidence="2">
    <location>
        <begin position="1"/>
        <end position="18"/>
    </location>
</feature>
<dbReference type="AlphaFoldDB" id="A0A1S2VGD7"/>
<dbReference type="InterPro" id="IPR036514">
    <property type="entry name" value="SGNH_hydro_sf"/>
</dbReference>
<evidence type="ECO:0008006" key="7">
    <source>
        <dbReference type="Google" id="ProtNLM"/>
    </source>
</evidence>
<dbReference type="NCBIfam" id="TIGR04183">
    <property type="entry name" value="Por_Secre_tail"/>
    <property type="match status" value="1"/>
</dbReference>